<keyword evidence="1" id="KW-0614">Plasmid</keyword>
<accession>A0A1L5FEK2</accession>
<evidence type="ECO:0000313" key="2">
    <source>
        <dbReference type="Proteomes" id="UP000184604"/>
    </source>
</evidence>
<dbReference type="OrthoDB" id="1898770at2"/>
<evidence type="ECO:0000313" key="1">
    <source>
        <dbReference type="EMBL" id="APM41403.1"/>
    </source>
</evidence>
<dbReference type="Proteomes" id="UP000184604">
    <property type="component" value="Plasmid unnamed"/>
</dbReference>
<organism evidence="1 2">
    <name type="scientific">Clostridium kluyveri</name>
    <dbReference type="NCBI Taxonomy" id="1534"/>
    <lineage>
        <taxon>Bacteria</taxon>
        <taxon>Bacillati</taxon>
        <taxon>Bacillota</taxon>
        <taxon>Clostridia</taxon>
        <taxon>Eubacteriales</taxon>
        <taxon>Clostridiaceae</taxon>
        <taxon>Clostridium</taxon>
    </lineage>
</organism>
<protein>
    <submittedName>
        <fullName evidence="1">Uncharacterized protein</fullName>
    </submittedName>
</protein>
<proteinExistence type="predicted"/>
<geneLocation type="plasmid" evidence="1">
    <name>unnamed</name>
</geneLocation>
<reference evidence="1 2" key="1">
    <citation type="submission" date="2016-12" db="EMBL/GenBank/DDBJ databases">
        <title>Complete genome sequence of Clostridium kluyveri JZZ isolated from the pit mud of a Chinese flavor liquor-making factory.</title>
        <authorList>
            <person name="Wang Y."/>
        </authorList>
    </citation>
    <scope>NUCLEOTIDE SEQUENCE [LARGE SCALE GENOMIC DNA]</scope>
    <source>
        <strain evidence="1 2">JZZ</strain>
        <plasmid evidence="2">Plasmid unnamed</plasmid>
    </source>
</reference>
<dbReference type="AlphaFoldDB" id="A0A1L5FEK2"/>
<sequence length="186" mass="20438">MSLPSYVINFDELADAISNYLENGVNVDIGSIVVPTDQIEDLLSQIKDKIQGVDYNSLIEALNALGVKLDGLAGNLGISGTQKIYGEMLEILASTGVYTIEFTVPKAGRITGITTSQSAWNFQDTWDLKVGEDTLFTGVRTKEYGENKFFNVFYPVTAGQKIDFIFNNVSGSSKILWVDFNILEDS</sequence>
<name>A0A1L5FEK2_CLOKL</name>
<dbReference type="EMBL" id="CP018336">
    <property type="protein sequence ID" value="APM41403.1"/>
    <property type="molecule type" value="Genomic_DNA"/>
</dbReference>
<gene>
    <name evidence="1" type="ORF">BS101_22120</name>
</gene>